<comment type="caution">
    <text evidence="4">The sequence shown here is derived from an EMBL/GenBank/DDBJ whole genome shotgun (WGS) entry which is preliminary data.</text>
</comment>
<dbReference type="RefSeq" id="WP_382423426.1">
    <property type="nucleotide sequence ID" value="NZ_JBHSCW010000010.1"/>
</dbReference>
<organism evidence="4 5">
    <name type="scientific">Fodinicurvata halophila</name>
    <dbReference type="NCBI Taxonomy" id="1419723"/>
    <lineage>
        <taxon>Bacteria</taxon>
        <taxon>Pseudomonadati</taxon>
        <taxon>Pseudomonadota</taxon>
        <taxon>Alphaproteobacteria</taxon>
        <taxon>Rhodospirillales</taxon>
        <taxon>Rhodovibrionaceae</taxon>
        <taxon>Fodinicurvata</taxon>
    </lineage>
</organism>
<gene>
    <name evidence="4" type="ORF">ACFOW6_16000</name>
</gene>
<evidence type="ECO:0000256" key="1">
    <source>
        <dbReference type="SAM" id="MobiDB-lite"/>
    </source>
</evidence>
<sequence>MATLAFSVAGGALGQSLLPAGVSLFGQTLGGAAIGQAVGGLAGAAVDNVLFGASLPRQRVEGPRLSELRVSGSEYGSAIPLVYGAACRLSGTVIWMGPVAERKSTRTETHGGGGKGGGSSAKTTTTTYSYDVSLALGLCQGPVRALRRIWADGRLLWEAGQELDGLAAGLQLYPGDAAQAPSPVIESVEGAGRVPAYRGLAYLVLERLELGPFGNRLPNFTFEVALPPERTRLSDALVDLCARAGVGPVQALALEGQPLRGYAIPRLMSAREAIEPLQRAYFFDIREQDGQLAFRPLVQAAQTRIPAEDLGAFDADGRATADFAEGAPVPRLASRRADVHSLPRALAVQYADVARDHQAGVQQARRRESLSRSETELQLPLLLTADEARSIAERSLALAWQQRVTHEITLPPAYRRLGPGDVVSLELEGAELQGRILERRFAAPGLLSLELVADRTGPGSALEAAAPPGVPALAARNRAPARNSPTHLILLDLPALRSQDAGAGFYVALSPADPALRWPGALVEGGGLPQPESFRSLAESETAAVTGRALTILPPGPVTHWDRAAAVELQLDDPERELDSLPEDQVAAGRNLLWLGGEILQFASAELMGPGSYRLSRLLRGRLGTEAAVAGHKAEETAVLLDGPGLGRIALDVNDLGRPRWYRAVTWGRDGDDAEVTERTCEGRALQPWAPVHLRGRRAGNDDLAITWVRRARLDRRWRDGFDVALEDGPETYELEVLQDGAVLRRETCPAPEFTYTAVQQQADFGTVPSSVRLRVCQISPVVGRGQAREAEL</sequence>
<reference evidence="5" key="1">
    <citation type="journal article" date="2019" name="Int. J. Syst. Evol. Microbiol.">
        <title>The Global Catalogue of Microorganisms (GCM) 10K type strain sequencing project: providing services to taxonomists for standard genome sequencing and annotation.</title>
        <authorList>
            <consortium name="The Broad Institute Genomics Platform"/>
            <consortium name="The Broad Institute Genome Sequencing Center for Infectious Disease"/>
            <person name="Wu L."/>
            <person name="Ma J."/>
        </authorList>
    </citation>
    <scope>NUCLEOTIDE SEQUENCE [LARGE SCALE GENOMIC DNA]</scope>
    <source>
        <strain evidence="5">CECT 8472</strain>
    </source>
</reference>
<evidence type="ECO:0000313" key="4">
    <source>
        <dbReference type="EMBL" id="MFC4353052.1"/>
    </source>
</evidence>
<feature type="domain" description="Tip attachment protein J" evidence="2">
    <location>
        <begin position="268"/>
        <end position="438"/>
    </location>
</feature>
<name>A0ABV8UQQ0_9PROT</name>
<dbReference type="Pfam" id="PF13550">
    <property type="entry name" value="Phage-tail_3"/>
    <property type="match status" value="1"/>
</dbReference>
<dbReference type="InterPro" id="IPR032876">
    <property type="entry name" value="J_dom"/>
</dbReference>
<feature type="compositionally biased region" description="Gly residues" evidence="1">
    <location>
        <begin position="110"/>
        <end position="119"/>
    </location>
</feature>
<proteinExistence type="predicted"/>
<feature type="region of interest" description="Disordered" evidence="1">
    <location>
        <begin position="103"/>
        <end position="122"/>
    </location>
</feature>
<evidence type="ECO:0000259" key="3">
    <source>
        <dbReference type="Pfam" id="PF23666"/>
    </source>
</evidence>
<evidence type="ECO:0000313" key="5">
    <source>
        <dbReference type="Proteomes" id="UP001595799"/>
    </source>
</evidence>
<feature type="domain" description="Rcc01698-like C-terminal" evidence="3">
    <location>
        <begin position="544"/>
        <end position="638"/>
    </location>
</feature>
<dbReference type="Proteomes" id="UP001595799">
    <property type="component" value="Unassembled WGS sequence"/>
</dbReference>
<dbReference type="Pfam" id="PF23666">
    <property type="entry name" value="Rcc01698_C"/>
    <property type="match status" value="1"/>
</dbReference>
<dbReference type="EMBL" id="JBHSCW010000010">
    <property type="protein sequence ID" value="MFC4353052.1"/>
    <property type="molecule type" value="Genomic_DNA"/>
</dbReference>
<keyword evidence="5" id="KW-1185">Reference proteome</keyword>
<protein>
    <submittedName>
        <fullName evidence="4">Phage tail protein</fullName>
    </submittedName>
</protein>
<accession>A0ABV8UQQ0</accession>
<dbReference type="InterPro" id="IPR056490">
    <property type="entry name" value="Rcc01698_C"/>
</dbReference>
<evidence type="ECO:0000259" key="2">
    <source>
        <dbReference type="Pfam" id="PF13550"/>
    </source>
</evidence>